<feature type="region of interest" description="Disordered" evidence="4">
    <location>
        <begin position="472"/>
        <end position="491"/>
    </location>
</feature>
<dbReference type="InterPro" id="IPR004193">
    <property type="entry name" value="Glyco_hydro_13_N"/>
</dbReference>
<dbReference type="Pfam" id="PF02922">
    <property type="entry name" value="CBM_48"/>
    <property type="match status" value="1"/>
</dbReference>
<dbReference type="Proteomes" id="UP001255416">
    <property type="component" value="Unassembled WGS sequence"/>
</dbReference>
<dbReference type="EMBL" id="JASMWN010000019">
    <property type="protein sequence ID" value="MDU9006096.1"/>
    <property type="molecule type" value="Genomic_DNA"/>
</dbReference>
<keyword evidence="7" id="KW-1185">Reference proteome</keyword>
<dbReference type="SUPFAM" id="SSF81296">
    <property type="entry name" value="E set domains"/>
    <property type="match status" value="1"/>
</dbReference>
<keyword evidence="3" id="KW-0326">Glycosidase</keyword>
<proteinExistence type="inferred from homology"/>
<evidence type="ECO:0000256" key="3">
    <source>
        <dbReference type="ARBA" id="ARBA00023295"/>
    </source>
</evidence>
<dbReference type="SUPFAM" id="SSF51445">
    <property type="entry name" value="(Trans)glycosidases"/>
    <property type="match status" value="1"/>
</dbReference>
<dbReference type="InterPro" id="IPR006047">
    <property type="entry name" value="GH13_cat_dom"/>
</dbReference>
<dbReference type="InterPro" id="IPR013780">
    <property type="entry name" value="Glyco_hydro_b"/>
</dbReference>
<evidence type="ECO:0000256" key="4">
    <source>
        <dbReference type="SAM" id="MobiDB-lite"/>
    </source>
</evidence>
<dbReference type="SUPFAM" id="SSF51011">
    <property type="entry name" value="Glycosyl hydrolase domain"/>
    <property type="match status" value="1"/>
</dbReference>
<comment type="similarity">
    <text evidence="1">Belongs to the glycosyl hydrolase 13 family.</text>
</comment>
<feature type="compositionally biased region" description="Basic and acidic residues" evidence="4">
    <location>
        <begin position="472"/>
        <end position="481"/>
    </location>
</feature>
<organism evidence="6 7">
    <name type="scientific">Sedimentitalea todarodis</name>
    <dbReference type="NCBI Taxonomy" id="1631240"/>
    <lineage>
        <taxon>Bacteria</taxon>
        <taxon>Pseudomonadati</taxon>
        <taxon>Pseudomonadota</taxon>
        <taxon>Alphaproteobacteria</taxon>
        <taxon>Rhodobacterales</taxon>
        <taxon>Paracoccaceae</taxon>
        <taxon>Sedimentitalea</taxon>
    </lineage>
</organism>
<dbReference type="InterPro" id="IPR013783">
    <property type="entry name" value="Ig-like_fold"/>
</dbReference>
<dbReference type="SMART" id="SM00642">
    <property type="entry name" value="Aamy"/>
    <property type="match status" value="1"/>
</dbReference>
<evidence type="ECO:0000256" key="2">
    <source>
        <dbReference type="ARBA" id="ARBA00022801"/>
    </source>
</evidence>
<accession>A0ABU3VIT5</accession>
<keyword evidence="2" id="KW-0378">Hydrolase</keyword>
<protein>
    <submittedName>
        <fullName evidence="6">Glycogen debranching protein GlgX</fullName>
    </submittedName>
</protein>
<evidence type="ECO:0000259" key="5">
    <source>
        <dbReference type="SMART" id="SM00642"/>
    </source>
</evidence>
<name>A0ABU3VIT5_9RHOB</name>
<feature type="domain" description="Glycosyl hydrolase family 13 catalytic" evidence="5">
    <location>
        <begin position="174"/>
        <end position="570"/>
    </location>
</feature>
<evidence type="ECO:0000256" key="1">
    <source>
        <dbReference type="ARBA" id="ARBA00008061"/>
    </source>
</evidence>
<evidence type="ECO:0000313" key="6">
    <source>
        <dbReference type="EMBL" id="MDU9006096.1"/>
    </source>
</evidence>
<evidence type="ECO:0000313" key="7">
    <source>
        <dbReference type="Proteomes" id="UP001255416"/>
    </source>
</evidence>
<dbReference type="NCBIfam" id="TIGR02100">
    <property type="entry name" value="glgX_debranch"/>
    <property type="match status" value="1"/>
</dbReference>
<dbReference type="RefSeq" id="WP_316780523.1">
    <property type="nucleotide sequence ID" value="NZ_JASMWN010000019.1"/>
</dbReference>
<sequence>MTKYRLTRGLPNPLGARHDGNGVNFAVFSENANAIDLCIFSEDGETETTRLALPERTGPVWHGYLEGLPVGTRYGYRAHGPYDPERGQRFNPNKLLLDPYARELHGTWGNDPAMLGYEAEAPTADLSFDTRDSAPFVPKSVVSDPAFFAPRVKGGHKAGARDLIYEAHPKGLTQLHPDVPEALRGTYEGLASDVMIAHFKQLGVGAVELLPVHAFVDDSFLVDRALRNYWGYNSIGFFTPEPRYFGPDGMAGFRRMVDRLHENEIEVILDVVYNHTAEGDQSGPTLSFRGLDNASYYRLSRGQPRYYVNDTGCGNTLNIGHPYVLRLVLDSLRFWVEAFGIDGFRFDLATVLGREDHGFDPSGRFFAALRQDPVLADVRMIAEPWDIGPGGYQLGAFPHEFREWNDGFRDSVRRYWRDDDHAMQNLGGRLLGSAENFDHSGRRSWTSVNFLAAHDGFTLADTTRYARRHNEANGEMNRDGHGSNFSDNCGVEGETDDPVIIARRKQRQRNMLATLFLAQGTPMLLSGDEISNSQEGNNNAYCQDNETGWVSWDEADKEMCAFVAHLSAFRGAHGAVRQTRFLHGAKRPHDGLLDVEWSDFSGGPVQWRDPRLANVCLTLRCSADAPDYESGLDTVFVAFNRSDDDLSVVLPDAPPGMIWVREIETSKAAQTIMPVGEDLPVVGARSVSAFVLVSAASA</sequence>
<dbReference type="PANTHER" id="PTHR43002">
    <property type="entry name" value="GLYCOGEN DEBRANCHING ENZYME"/>
    <property type="match status" value="1"/>
</dbReference>
<dbReference type="InterPro" id="IPR014756">
    <property type="entry name" value="Ig_E-set"/>
</dbReference>
<dbReference type="Gene3D" id="2.60.40.10">
    <property type="entry name" value="Immunoglobulins"/>
    <property type="match status" value="1"/>
</dbReference>
<gene>
    <name evidence="6" type="primary">glgX</name>
    <name evidence="6" type="ORF">QO231_19875</name>
</gene>
<reference evidence="7" key="1">
    <citation type="submission" date="2023-05" db="EMBL/GenBank/DDBJ databases">
        <title>Sedimentitalea sp. nov. JM2-8.</title>
        <authorList>
            <person name="Huang J."/>
        </authorList>
    </citation>
    <scope>NUCLEOTIDE SEQUENCE [LARGE SCALE GENOMIC DNA]</scope>
    <source>
        <strain evidence="7">KHS03</strain>
    </source>
</reference>
<dbReference type="CDD" id="cd11326">
    <property type="entry name" value="AmyAc_Glg_debranch"/>
    <property type="match status" value="1"/>
</dbReference>
<dbReference type="InterPro" id="IPR017853">
    <property type="entry name" value="GH"/>
</dbReference>
<comment type="caution">
    <text evidence="6">The sequence shown here is derived from an EMBL/GenBank/DDBJ whole genome shotgun (WGS) entry which is preliminary data.</text>
</comment>
<dbReference type="Gene3D" id="2.60.40.1180">
    <property type="entry name" value="Golgi alpha-mannosidase II"/>
    <property type="match status" value="1"/>
</dbReference>
<dbReference type="CDD" id="cd02856">
    <property type="entry name" value="E_set_GDE_Isoamylase_N"/>
    <property type="match status" value="1"/>
</dbReference>
<dbReference type="InterPro" id="IPR044505">
    <property type="entry name" value="GlgX_Isoamylase_N_E_set"/>
</dbReference>
<dbReference type="InterPro" id="IPR011837">
    <property type="entry name" value="Glycogen_debranch_GlgX"/>
</dbReference>
<dbReference type="Gene3D" id="3.20.20.80">
    <property type="entry name" value="Glycosidases"/>
    <property type="match status" value="1"/>
</dbReference>